<evidence type="ECO:0000313" key="1">
    <source>
        <dbReference type="EMBL" id="MDX3133881.1"/>
    </source>
</evidence>
<comment type="caution">
    <text evidence="1">The sequence shown here is derived from an EMBL/GenBank/DDBJ whole genome shotgun (WGS) entry which is preliminary data.</text>
</comment>
<evidence type="ECO:0000313" key="2">
    <source>
        <dbReference type="Proteomes" id="UP001273589"/>
    </source>
</evidence>
<name>A0AAJ2PV81_9ACTN</name>
<dbReference type="RefSeq" id="WP_319695733.1">
    <property type="nucleotide sequence ID" value="NZ_JARAWN010000240.1"/>
</dbReference>
<organism evidence="1 2">
    <name type="scientific">Streptomyces europaeiscabiei</name>
    <dbReference type="NCBI Taxonomy" id="146819"/>
    <lineage>
        <taxon>Bacteria</taxon>
        <taxon>Bacillati</taxon>
        <taxon>Actinomycetota</taxon>
        <taxon>Actinomycetes</taxon>
        <taxon>Kitasatosporales</taxon>
        <taxon>Streptomycetaceae</taxon>
        <taxon>Streptomyces</taxon>
    </lineage>
</organism>
<protein>
    <submittedName>
        <fullName evidence="1">Uncharacterized protein</fullName>
    </submittedName>
</protein>
<reference evidence="1" key="1">
    <citation type="journal article" date="2023" name="Microb. Genom.">
        <title>Mesoterricola silvestris gen. nov., sp. nov., Mesoterricola sediminis sp. nov., Geothrix oryzae sp. nov., Geothrix edaphica sp. nov., Geothrix rubra sp. nov., and Geothrix limicola sp. nov., six novel members of Acidobacteriota isolated from soils.</title>
        <authorList>
            <person name="Weisberg A.J."/>
            <person name="Pearce E."/>
            <person name="Kramer C.G."/>
            <person name="Chang J.H."/>
            <person name="Clarke C.R."/>
        </authorList>
    </citation>
    <scope>NUCLEOTIDE SEQUENCE</scope>
    <source>
        <strain evidence="1">ND06-05F</strain>
    </source>
</reference>
<accession>A0AAJ2PV81</accession>
<dbReference type="AlphaFoldDB" id="A0AAJ2PV81"/>
<dbReference type="Proteomes" id="UP001273589">
    <property type="component" value="Unassembled WGS sequence"/>
</dbReference>
<dbReference type="EMBL" id="JARAWN010000240">
    <property type="protein sequence ID" value="MDX3133881.1"/>
    <property type="molecule type" value="Genomic_DNA"/>
</dbReference>
<gene>
    <name evidence="1" type="ORF">PV367_29785</name>
</gene>
<proteinExistence type="predicted"/>
<sequence length="77" mass="8387">MSTPATMAHRKSIPAADLADALTHLLTAVADKLTADDQLDLDALDSLSRLVDARTRSEAQRLEIRRFAIETKREAGA</sequence>